<protein>
    <submittedName>
        <fullName evidence="1">Uncharacterized protein</fullName>
    </submittedName>
</protein>
<evidence type="ECO:0000313" key="1">
    <source>
        <dbReference type="EMBL" id="EZF57150.1"/>
    </source>
</evidence>
<reference evidence="1" key="1">
    <citation type="submission" date="2014-02" db="EMBL/GenBank/DDBJ databases">
        <title>The Genome Sequence of Trichophyton rubrum (morphotype fischeri) CBS 288.86.</title>
        <authorList>
            <consortium name="The Broad Institute Genomics Platform"/>
            <person name="Cuomo C.A."/>
            <person name="White T.C."/>
            <person name="Graser Y."/>
            <person name="Martinez-Rossi N."/>
            <person name="Heitman J."/>
            <person name="Young S.K."/>
            <person name="Zeng Q."/>
            <person name="Gargeya S."/>
            <person name="Abouelleil A."/>
            <person name="Alvarado L."/>
            <person name="Chapman S.B."/>
            <person name="Gainer-Dewar J."/>
            <person name="Goldberg J."/>
            <person name="Griggs A."/>
            <person name="Gujja S."/>
            <person name="Hansen M."/>
            <person name="Howarth C."/>
            <person name="Imamovic A."/>
            <person name="Larimer J."/>
            <person name="Martinez D."/>
            <person name="Murphy C."/>
            <person name="Pearson M.D."/>
            <person name="Persinoti G."/>
            <person name="Poon T."/>
            <person name="Priest M."/>
            <person name="Roberts A.D."/>
            <person name="Saif S."/>
            <person name="Shea T.D."/>
            <person name="Sykes S.N."/>
            <person name="Wortman J."/>
            <person name="Nusbaum C."/>
            <person name="Birren B."/>
        </authorList>
    </citation>
    <scope>NUCLEOTIDE SEQUENCE [LARGE SCALE GENOMIC DNA]</scope>
    <source>
        <strain evidence="1">CBS 288.86</strain>
    </source>
</reference>
<organism evidence="1">
    <name type="scientific">Trichophyton rubrum CBS 288.86</name>
    <dbReference type="NCBI Taxonomy" id="1215330"/>
    <lineage>
        <taxon>Eukaryota</taxon>
        <taxon>Fungi</taxon>
        <taxon>Dikarya</taxon>
        <taxon>Ascomycota</taxon>
        <taxon>Pezizomycotina</taxon>
        <taxon>Eurotiomycetes</taxon>
        <taxon>Eurotiomycetidae</taxon>
        <taxon>Onygenales</taxon>
        <taxon>Arthrodermataceae</taxon>
        <taxon>Trichophyton</taxon>
    </lineage>
</organism>
<dbReference type="EMBL" id="KK207697">
    <property type="protein sequence ID" value="EZF57150.1"/>
    <property type="molecule type" value="Genomic_DNA"/>
</dbReference>
<dbReference type="HOGENOM" id="CLU_2039741_0_0_1"/>
<name>A0A022WFI5_TRIRU</name>
<dbReference type="AlphaFoldDB" id="A0A022WFI5"/>
<proteinExistence type="predicted"/>
<sequence>MVDDSEASAGEGKRMLSGLAHDYELVWDLVHTPAVGLAFELPLDISYRAESGYHRSLSGKDDAITKQAIEWLPDGNDANSASGVQLGCCVRRTLCCVEGRYSRIDTVDLQSHGQSRSISFL</sequence>
<gene>
    <name evidence="1" type="ORF">H103_00560</name>
</gene>
<dbReference type="Proteomes" id="UP000023758">
    <property type="component" value="Unassembled WGS sequence"/>
</dbReference>
<accession>A0A022WFI5</accession>